<gene>
    <name evidence="6" type="ordered locus">Bacsa_1280</name>
</gene>
<dbReference type="InterPro" id="IPR001279">
    <property type="entry name" value="Metallo-B-lactamas"/>
</dbReference>
<evidence type="ECO:0000256" key="1">
    <source>
        <dbReference type="ARBA" id="ARBA00007749"/>
    </source>
</evidence>
<dbReference type="SUPFAM" id="SSF56281">
    <property type="entry name" value="Metallo-hydrolase/oxidoreductase"/>
    <property type="match status" value="1"/>
</dbReference>
<evidence type="ECO:0000256" key="2">
    <source>
        <dbReference type="ARBA" id="ARBA00022723"/>
    </source>
</evidence>
<dbReference type="AlphaFoldDB" id="F0R746"/>
<dbReference type="InterPro" id="IPR051013">
    <property type="entry name" value="MBL_superfamily_lactonases"/>
</dbReference>
<evidence type="ECO:0000313" key="6">
    <source>
        <dbReference type="EMBL" id="ADY35853.1"/>
    </source>
</evidence>
<dbReference type="eggNOG" id="COG0491">
    <property type="taxonomic scope" value="Bacteria"/>
</dbReference>
<feature type="domain" description="Metallo-beta-lactamase" evidence="5">
    <location>
        <begin position="92"/>
        <end position="278"/>
    </location>
</feature>
<protein>
    <submittedName>
        <fullName evidence="6">Beta-lactamase domain protein</fullName>
    </submittedName>
</protein>
<proteinExistence type="inferred from homology"/>
<dbReference type="GO" id="GO:0046872">
    <property type="term" value="F:metal ion binding"/>
    <property type="evidence" value="ECO:0007669"/>
    <property type="project" value="UniProtKB-KW"/>
</dbReference>
<dbReference type="Pfam" id="PF00753">
    <property type="entry name" value="Lactamase_B"/>
    <property type="match status" value="1"/>
</dbReference>
<dbReference type="Proteomes" id="UP000007486">
    <property type="component" value="Chromosome"/>
</dbReference>
<dbReference type="RefSeq" id="WP_013617288.1">
    <property type="nucleotide sequence ID" value="NC_015164.1"/>
</dbReference>
<dbReference type="EMBL" id="CP002530">
    <property type="protein sequence ID" value="ADY35853.1"/>
    <property type="molecule type" value="Genomic_DNA"/>
</dbReference>
<keyword evidence="4" id="KW-0862">Zinc</keyword>
<dbReference type="Gene3D" id="3.60.15.10">
    <property type="entry name" value="Ribonuclease Z/Hydroxyacylglutathione hydrolase-like"/>
    <property type="match status" value="1"/>
</dbReference>
<evidence type="ECO:0000313" key="7">
    <source>
        <dbReference type="Proteomes" id="UP000007486"/>
    </source>
</evidence>
<organism evidence="6 7">
    <name type="scientific">Phocaeicola salanitronis (strain DSM 18170 / JCM 13657 / CCUG 60908 / BL78)</name>
    <name type="common">Bacteroides salanitronis</name>
    <dbReference type="NCBI Taxonomy" id="667015"/>
    <lineage>
        <taxon>Bacteria</taxon>
        <taxon>Pseudomonadati</taxon>
        <taxon>Bacteroidota</taxon>
        <taxon>Bacteroidia</taxon>
        <taxon>Bacteroidales</taxon>
        <taxon>Bacteroidaceae</taxon>
        <taxon>Phocaeicola</taxon>
    </lineage>
</organism>
<dbReference type="OrthoDB" id="9802897at2"/>
<evidence type="ECO:0000256" key="3">
    <source>
        <dbReference type="ARBA" id="ARBA00022801"/>
    </source>
</evidence>
<evidence type="ECO:0000259" key="5">
    <source>
        <dbReference type="SMART" id="SM00849"/>
    </source>
</evidence>
<dbReference type="CDD" id="cd07720">
    <property type="entry name" value="OPHC2-like_MBL-fold"/>
    <property type="match status" value="1"/>
</dbReference>
<sequence length="291" mass="31668">MKTNGKWNWMLLAGCMAMSCGCVGNTKTQGNEGMEKDSVRAAVTVQKRQVEGISVTWLRDNAEDKLMPASLFAAASDSLVKSLELEAGIPSSISTFWVETEGVKVLFDAGLGAPESLLPAGLDSIGVKPEDVRYVYLTHFHHDHIGGMLKGDTAVFPRAEVYASKAEYDGWMKMEAGRRTEVEKLVEAYKGRMHFFEFGDTLPGKVVALEAVGHTPGHTAYQAGRLLVIGDLIHGAALQLAHPDICASFDMNPEDAVRTRKRFLQYAKENGLIMAGMHLPAPAILAPPYAF</sequence>
<accession>F0R746</accession>
<dbReference type="SMART" id="SM00849">
    <property type="entry name" value="Lactamase_B"/>
    <property type="match status" value="1"/>
</dbReference>
<reference evidence="6 7" key="1">
    <citation type="journal article" date="2011" name="Stand. Genomic Sci.">
        <title>Complete genome sequence of Bacteroides salanitronis type strain (BL78).</title>
        <authorList>
            <person name="Gronow S."/>
            <person name="Held B."/>
            <person name="Lucas S."/>
            <person name="Lapidus A."/>
            <person name="Del Rio T.G."/>
            <person name="Nolan M."/>
            <person name="Tice H."/>
            <person name="Deshpande S."/>
            <person name="Cheng J.F."/>
            <person name="Pitluck S."/>
            <person name="Liolios K."/>
            <person name="Pagani I."/>
            <person name="Ivanova N."/>
            <person name="Mavromatis K."/>
            <person name="Pati A."/>
            <person name="Tapia R."/>
            <person name="Han C."/>
            <person name="Goodwin L."/>
            <person name="Chen A."/>
            <person name="Palaniappan K."/>
            <person name="Land M."/>
            <person name="Hauser L."/>
            <person name="Chang Y.J."/>
            <person name="Jeffries C.D."/>
            <person name="Brambilla E.M."/>
            <person name="Rohde M."/>
            <person name="Goker M."/>
            <person name="Detter J.C."/>
            <person name="Woyke T."/>
            <person name="Bristow J."/>
            <person name="Markowitz V."/>
            <person name="Hugenholtz P."/>
            <person name="Kyrpides N.C."/>
            <person name="Klenk H.P."/>
            <person name="Eisen J.A."/>
        </authorList>
    </citation>
    <scope>NUCLEOTIDE SEQUENCE [LARGE SCALE GENOMIC DNA]</scope>
    <source>
        <strain evidence="6 7">DSM 18170</strain>
    </source>
</reference>
<keyword evidence="2" id="KW-0479">Metal-binding</keyword>
<dbReference type="PANTHER" id="PTHR42978">
    <property type="entry name" value="QUORUM-QUENCHING LACTONASE YTNP-RELATED-RELATED"/>
    <property type="match status" value="1"/>
</dbReference>
<dbReference type="PANTHER" id="PTHR42978:SF6">
    <property type="entry name" value="QUORUM-QUENCHING LACTONASE YTNP-RELATED"/>
    <property type="match status" value="1"/>
</dbReference>
<dbReference type="GO" id="GO:0016787">
    <property type="term" value="F:hydrolase activity"/>
    <property type="evidence" value="ECO:0007669"/>
    <property type="project" value="UniProtKB-KW"/>
</dbReference>
<evidence type="ECO:0000256" key="4">
    <source>
        <dbReference type="ARBA" id="ARBA00022833"/>
    </source>
</evidence>
<comment type="similarity">
    <text evidence="1">Belongs to the metallo-beta-lactamase superfamily.</text>
</comment>
<dbReference type="PROSITE" id="PS51257">
    <property type="entry name" value="PROKAR_LIPOPROTEIN"/>
    <property type="match status" value="1"/>
</dbReference>
<name>F0R746_PHOSB</name>
<dbReference type="KEGG" id="bsa:Bacsa_1280"/>
<dbReference type="HOGENOM" id="CLU_056519_0_0_10"/>
<keyword evidence="7" id="KW-1185">Reference proteome</keyword>
<keyword evidence="3" id="KW-0378">Hydrolase</keyword>
<dbReference type="STRING" id="667015.Bacsa_1280"/>
<dbReference type="InterPro" id="IPR036866">
    <property type="entry name" value="RibonucZ/Hydroxyglut_hydro"/>
</dbReference>